<evidence type="ECO:0000313" key="1">
    <source>
        <dbReference type="EMBL" id="CAB3983288.1"/>
    </source>
</evidence>
<dbReference type="InterPro" id="IPR036282">
    <property type="entry name" value="Glutathione-S-Trfase_C_sf"/>
</dbReference>
<dbReference type="InterPro" id="IPR042450">
    <property type="entry name" value="EEF1E1"/>
</dbReference>
<dbReference type="InterPro" id="IPR053836">
    <property type="entry name" value="Arc1-like_N"/>
</dbReference>
<dbReference type="GO" id="GO:0003746">
    <property type="term" value="F:translation elongation factor activity"/>
    <property type="evidence" value="ECO:0007669"/>
    <property type="project" value="UniProtKB-KW"/>
</dbReference>
<dbReference type="PANTHER" id="PTHR44490">
    <property type="entry name" value="EUKARYOTIC TRANSLATION ELONGATION FACTOR 1 EPSILON-1"/>
    <property type="match status" value="1"/>
</dbReference>
<organism evidence="1 2">
    <name type="scientific">Paramuricea clavata</name>
    <name type="common">Red gorgonian</name>
    <name type="synonym">Violescent sea-whip</name>
    <dbReference type="NCBI Taxonomy" id="317549"/>
    <lineage>
        <taxon>Eukaryota</taxon>
        <taxon>Metazoa</taxon>
        <taxon>Cnidaria</taxon>
        <taxon>Anthozoa</taxon>
        <taxon>Octocorallia</taxon>
        <taxon>Malacalcyonacea</taxon>
        <taxon>Plexauridae</taxon>
        <taxon>Paramuricea</taxon>
    </lineage>
</organism>
<keyword evidence="1" id="KW-0251">Elongation factor</keyword>
<dbReference type="PANTHER" id="PTHR44490:SF1">
    <property type="entry name" value="EUKARYOTIC TRANSLATION ELONGATION FACTOR 1 EPSILON-1"/>
    <property type="match status" value="1"/>
</dbReference>
<dbReference type="OrthoDB" id="19141at2759"/>
<sequence length="224" mass="26086">MKSFSRSFEKFFVFVLNFHFRFLCIYFRFFRWFPTSGSALFNMAAAVIHSCGNSAVEIVYKSCKPDSNKLCMKRDKSDVKCKEPYITLTNGFTARGITTTIKAIARISECNLLGQDILQEAEVDQWMEYCLTKINPCCEDKTEIKDIIKLLNSFLVDRAFFVGNSLTTADLLIFSTLFDVYNTLTIQEKERYIHVSRWFQEVQNICCTTDKSRTKVVFLRNLLY</sequence>
<dbReference type="GO" id="GO:0043517">
    <property type="term" value="P:positive regulation of DNA damage response, signal transduction by p53 class mediator"/>
    <property type="evidence" value="ECO:0007669"/>
    <property type="project" value="InterPro"/>
</dbReference>
<dbReference type="AlphaFoldDB" id="A0A7D9DDQ0"/>
<dbReference type="Gene3D" id="1.20.1050.130">
    <property type="match status" value="1"/>
</dbReference>
<accession>A0A7D9DDQ0</accession>
<name>A0A7D9DDQ0_PARCT</name>
<dbReference type="GO" id="GO:0005737">
    <property type="term" value="C:cytoplasm"/>
    <property type="evidence" value="ECO:0007669"/>
    <property type="project" value="TreeGrafter"/>
</dbReference>
<gene>
    <name evidence="1" type="ORF">PACLA_8A080350</name>
</gene>
<dbReference type="InterPro" id="IPR010987">
    <property type="entry name" value="Glutathione-S-Trfase_C-like"/>
</dbReference>
<keyword evidence="2" id="KW-1185">Reference proteome</keyword>
<keyword evidence="1" id="KW-0648">Protein biosynthesis</keyword>
<dbReference type="EMBL" id="CACRXK020000597">
    <property type="protein sequence ID" value="CAB3983288.1"/>
    <property type="molecule type" value="Genomic_DNA"/>
</dbReference>
<dbReference type="Pfam" id="PF21972">
    <property type="entry name" value="Arc1p_N_like"/>
    <property type="match status" value="1"/>
</dbReference>
<comment type="caution">
    <text evidence="1">The sequence shown here is derived from an EMBL/GenBank/DDBJ whole genome shotgun (WGS) entry which is preliminary data.</text>
</comment>
<dbReference type="Proteomes" id="UP001152795">
    <property type="component" value="Unassembled WGS sequence"/>
</dbReference>
<evidence type="ECO:0000313" key="2">
    <source>
        <dbReference type="Proteomes" id="UP001152795"/>
    </source>
</evidence>
<proteinExistence type="predicted"/>
<protein>
    <submittedName>
        <fullName evidence="1">Eukaryotic translation elongation factor 1 epsilon-1</fullName>
    </submittedName>
</protein>
<dbReference type="PROSITE" id="PS50405">
    <property type="entry name" value="GST_CTER"/>
    <property type="match status" value="1"/>
</dbReference>
<dbReference type="SUPFAM" id="SSF47616">
    <property type="entry name" value="GST C-terminal domain-like"/>
    <property type="match status" value="1"/>
</dbReference>
<reference evidence="1" key="1">
    <citation type="submission" date="2020-04" db="EMBL/GenBank/DDBJ databases">
        <authorList>
            <person name="Alioto T."/>
            <person name="Alioto T."/>
            <person name="Gomez Garrido J."/>
        </authorList>
    </citation>
    <scope>NUCLEOTIDE SEQUENCE</scope>
    <source>
        <strain evidence="1">A484AB</strain>
    </source>
</reference>
<dbReference type="GO" id="GO:0005634">
    <property type="term" value="C:nucleus"/>
    <property type="evidence" value="ECO:0007669"/>
    <property type="project" value="TreeGrafter"/>
</dbReference>
<dbReference type="GO" id="GO:0017101">
    <property type="term" value="C:aminoacyl-tRNA synthetase multienzyme complex"/>
    <property type="evidence" value="ECO:0007669"/>
    <property type="project" value="InterPro"/>
</dbReference>